<keyword evidence="9" id="KW-0472">Membrane</keyword>
<feature type="domain" description="PAS" evidence="11">
    <location>
        <begin position="207"/>
        <end position="244"/>
    </location>
</feature>
<evidence type="ECO:0000256" key="1">
    <source>
        <dbReference type="ARBA" id="ARBA00000085"/>
    </source>
</evidence>
<dbReference type="GO" id="GO:0000155">
    <property type="term" value="F:phosphorelay sensor kinase activity"/>
    <property type="evidence" value="ECO:0007669"/>
    <property type="project" value="InterPro"/>
</dbReference>
<name>A0A371PFF1_9BACL</name>
<dbReference type="RefSeq" id="WP_116046241.1">
    <property type="nucleotide sequence ID" value="NZ_QUBQ01000002.1"/>
</dbReference>
<evidence type="ECO:0000256" key="3">
    <source>
        <dbReference type="ARBA" id="ARBA00022553"/>
    </source>
</evidence>
<keyword evidence="3" id="KW-0597">Phosphoprotein</keyword>
<dbReference type="OrthoDB" id="9759607at2"/>
<dbReference type="SMART" id="SM00388">
    <property type="entry name" value="HisKA"/>
    <property type="match status" value="1"/>
</dbReference>
<dbReference type="AlphaFoldDB" id="A0A371PFF1"/>
<dbReference type="Pfam" id="PF13188">
    <property type="entry name" value="PAS_8"/>
    <property type="match status" value="1"/>
</dbReference>
<dbReference type="Gene3D" id="1.10.287.130">
    <property type="match status" value="1"/>
</dbReference>
<evidence type="ECO:0000256" key="9">
    <source>
        <dbReference type="SAM" id="Phobius"/>
    </source>
</evidence>
<evidence type="ECO:0000259" key="11">
    <source>
        <dbReference type="PROSITE" id="PS50112"/>
    </source>
</evidence>
<dbReference type="EMBL" id="QUBQ01000002">
    <property type="protein sequence ID" value="REK74679.1"/>
    <property type="molecule type" value="Genomic_DNA"/>
</dbReference>
<keyword evidence="4" id="KW-0808">Transferase</keyword>
<evidence type="ECO:0000259" key="10">
    <source>
        <dbReference type="PROSITE" id="PS50109"/>
    </source>
</evidence>
<dbReference type="PANTHER" id="PTHR43065:SF46">
    <property type="entry name" value="C4-DICARBOXYLATE TRANSPORT SENSOR PROTEIN DCTB"/>
    <property type="match status" value="1"/>
</dbReference>
<dbReference type="Proteomes" id="UP000261905">
    <property type="component" value="Unassembled WGS sequence"/>
</dbReference>
<feature type="transmembrane region" description="Helical" evidence="9">
    <location>
        <begin position="99"/>
        <end position="119"/>
    </location>
</feature>
<evidence type="ECO:0000256" key="8">
    <source>
        <dbReference type="ARBA" id="ARBA00023012"/>
    </source>
</evidence>
<dbReference type="InterPro" id="IPR003661">
    <property type="entry name" value="HisK_dim/P_dom"/>
</dbReference>
<dbReference type="EC" id="2.7.13.3" evidence="2"/>
<evidence type="ECO:0000313" key="12">
    <source>
        <dbReference type="EMBL" id="REK74679.1"/>
    </source>
</evidence>
<reference evidence="12 13" key="1">
    <citation type="submission" date="2018-08" db="EMBL/GenBank/DDBJ databases">
        <title>Paenibacillus sp. M4BSY-1, whole genome shotgun sequence.</title>
        <authorList>
            <person name="Tuo L."/>
        </authorList>
    </citation>
    <scope>NUCLEOTIDE SEQUENCE [LARGE SCALE GENOMIC DNA]</scope>
    <source>
        <strain evidence="12 13">M4BSY-1</strain>
    </source>
</reference>
<keyword evidence="13" id="KW-1185">Reference proteome</keyword>
<gene>
    <name evidence="12" type="ORF">DX130_13455</name>
</gene>
<dbReference type="NCBIfam" id="TIGR00229">
    <property type="entry name" value="sensory_box"/>
    <property type="match status" value="1"/>
</dbReference>
<evidence type="ECO:0000256" key="7">
    <source>
        <dbReference type="ARBA" id="ARBA00022840"/>
    </source>
</evidence>
<dbReference type="InterPro" id="IPR004358">
    <property type="entry name" value="Sig_transdc_His_kin-like_C"/>
</dbReference>
<dbReference type="Pfam" id="PF00512">
    <property type="entry name" value="HisKA"/>
    <property type="match status" value="1"/>
</dbReference>
<keyword evidence="9" id="KW-1133">Transmembrane helix</keyword>
<protein>
    <recommendedName>
        <fullName evidence="2">histidine kinase</fullName>
        <ecNumber evidence="2">2.7.13.3</ecNumber>
    </recommendedName>
</protein>
<keyword evidence="6" id="KW-0418">Kinase</keyword>
<organism evidence="12 13">
    <name type="scientific">Paenibacillus paeoniae</name>
    <dbReference type="NCBI Taxonomy" id="2292705"/>
    <lineage>
        <taxon>Bacteria</taxon>
        <taxon>Bacillati</taxon>
        <taxon>Bacillota</taxon>
        <taxon>Bacilli</taxon>
        <taxon>Bacillales</taxon>
        <taxon>Paenibacillaceae</taxon>
        <taxon>Paenibacillus</taxon>
    </lineage>
</organism>
<feature type="transmembrane region" description="Helical" evidence="9">
    <location>
        <begin position="63"/>
        <end position="87"/>
    </location>
</feature>
<comment type="caution">
    <text evidence="12">The sequence shown here is derived from an EMBL/GenBank/DDBJ whole genome shotgun (WGS) entry which is preliminary data.</text>
</comment>
<dbReference type="SUPFAM" id="SSF55785">
    <property type="entry name" value="PYP-like sensor domain (PAS domain)"/>
    <property type="match status" value="1"/>
</dbReference>
<keyword evidence="7" id="KW-0067">ATP-binding</keyword>
<dbReference type="PROSITE" id="PS50112">
    <property type="entry name" value="PAS"/>
    <property type="match status" value="1"/>
</dbReference>
<accession>A0A371PFF1</accession>
<dbReference type="PRINTS" id="PR00344">
    <property type="entry name" value="BCTRLSENSOR"/>
</dbReference>
<evidence type="ECO:0000256" key="5">
    <source>
        <dbReference type="ARBA" id="ARBA00022741"/>
    </source>
</evidence>
<proteinExistence type="predicted"/>
<dbReference type="InterPro" id="IPR003594">
    <property type="entry name" value="HATPase_dom"/>
</dbReference>
<dbReference type="Pfam" id="PF02518">
    <property type="entry name" value="HATPase_c"/>
    <property type="match status" value="1"/>
</dbReference>
<comment type="catalytic activity">
    <reaction evidence="1">
        <text>ATP + protein L-histidine = ADP + protein N-phospho-L-histidine.</text>
        <dbReference type="EC" id="2.7.13.3"/>
    </reaction>
</comment>
<dbReference type="SUPFAM" id="SSF55874">
    <property type="entry name" value="ATPase domain of HSP90 chaperone/DNA topoisomerase II/histidine kinase"/>
    <property type="match status" value="1"/>
</dbReference>
<dbReference type="GO" id="GO:0005524">
    <property type="term" value="F:ATP binding"/>
    <property type="evidence" value="ECO:0007669"/>
    <property type="project" value="UniProtKB-KW"/>
</dbReference>
<dbReference type="PANTHER" id="PTHR43065">
    <property type="entry name" value="SENSOR HISTIDINE KINASE"/>
    <property type="match status" value="1"/>
</dbReference>
<feature type="domain" description="Histidine kinase" evidence="10">
    <location>
        <begin position="346"/>
        <end position="551"/>
    </location>
</feature>
<dbReference type="SMART" id="SM00387">
    <property type="entry name" value="HATPase_c"/>
    <property type="match status" value="1"/>
</dbReference>
<feature type="transmembrane region" description="Helical" evidence="9">
    <location>
        <begin position="34"/>
        <end position="51"/>
    </location>
</feature>
<dbReference type="CDD" id="cd00082">
    <property type="entry name" value="HisKA"/>
    <property type="match status" value="1"/>
</dbReference>
<dbReference type="InterPro" id="IPR000014">
    <property type="entry name" value="PAS"/>
</dbReference>
<dbReference type="CDD" id="cd00075">
    <property type="entry name" value="HATPase"/>
    <property type="match status" value="1"/>
</dbReference>
<evidence type="ECO:0000256" key="4">
    <source>
        <dbReference type="ARBA" id="ARBA00022679"/>
    </source>
</evidence>
<dbReference type="Gene3D" id="3.30.565.10">
    <property type="entry name" value="Histidine kinase-like ATPase, C-terminal domain"/>
    <property type="match status" value="1"/>
</dbReference>
<dbReference type="PROSITE" id="PS50109">
    <property type="entry name" value="HIS_KIN"/>
    <property type="match status" value="1"/>
</dbReference>
<sequence length="559" mass="62615">MLKDLLLQFFLSVLPVFAFLLWHDKERGWRGFRLFITATSGISMILCLLTTSSISEYEIDFRVVPYVVGSLYGGYRALVALTFLYAGMRVTTLDNMEEMYGILIYLIFFLIILLFLIAPFQKAAAAKKEKIGVGIVSILIVVLAAIIYFFMHQAGVPWTSTVTLNVLTAAMGLLLAVWLSIYIIEGVKEKQQLHDKVIQLSASYRNEVEKLQQFIDKAPIAVMMVDRAGIITHVNEESFRLLGMKDSFTSVEDLKKQPYDNVFQTGEDHACMPLLEQALSGNSTTTVPQLEEGAMLLYTTVTLRDTCNQEVAGAALIAQDVTELSQLRDEIGRMDRLSLVGQMAASITHEIRNPMAVIRGFVQLIQERSPKSQHDYFRIIMEELDRTNLIINDFLSLAQNRELKMELASINTTINDLAPLLHADANLRGQSLEVSLCDDMPLMKLNAREMKQMLLNIARNGMEAMEEKGVLRIRTDYRDEEISIYISDDGAGIPQDKISHMFEPFFTTKTSGTGLGLPLCLSIAERHGGRIDVQTSEGYGTTFIVTFNIMEAAAGHSKS</sequence>
<dbReference type="SMART" id="SM00091">
    <property type="entry name" value="PAS"/>
    <property type="match status" value="1"/>
</dbReference>
<dbReference type="InterPro" id="IPR036890">
    <property type="entry name" value="HATPase_C_sf"/>
</dbReference>
<dbReference type="Gene3D" id="3.30.450.20">
    <property type="entry name" value="PAS domain"/>
    <property type="match status" value="1"/>
</dbReference>
<feature type="transmembrane region" description="Helical" evidence="9">
    <location>
        <begin position="131"/>
        <end position="150"/>
    </location>
</feature>
<keyword evidence="9" id="KW-0812">Transmembrane</keyword>
<evidence type="ECO:0000313" key="13">
    <source>
        <dbReference type="Proteomes" id="UP000261905"/>
    </source>
</evidence>
<evidence type="ECO:0000256" key="6">
    <source>
        <dbReference type="ARBA" id="ARBA00022777"/>
    </source>
</evidence>
<dbReference type="SUPFAM" id="SSF47384">
    <property type="entry name" value="Homodimeric domain of signal transducing histidine kinase"/>
    <property type="match status" value="1"/>
</dbReference>
<keyword evidence="8" id="KW-0902">Two-component regulatory system</keyword>
<keyword evidence="5" id="KW-0547">Nucleotide-binding</keyword>
<dbReference type="InterPro" id="IPR036097">
    <property type="entry name" value="HisK_dim/P_sf"/>
</dbReference>
<dbReference type="InterPro" id="IPR035965">
    <property type="entry name" value="PAS-like_dom_sf"/>
</dbReference>
<feature type="transmembrane region" description="Helical" evidence="9">
    <location>
        <begin position="162"/>
        <end position="184"/>
    </location>
</feature>
<dbReference type="InterPro" id="IPR005467">
    <property type="entry name" value="His_kinase_dom"/>
</dbReference>
<evidence type="ECO:0000256" key="2">
    <source>
        <dbReference type="ARBA" id="ARBA00012438"/>
    </source>
</evidence>